<dbReference type="PROSITE" id="PS51464">
    <property type="entry name" value="SIS"/>
    <property type="match status" value="1"/>
</dbReference>
<evidence type="ECO:0000313" key="7">
    <source>
        <dbReference type="Proteomes" id="UP001596306"/>
    </source>
</evidence>
<dbReference type="Pfam" id="PF01380">
    <property type="entry name" value="SIS"/>
    <property type="match status" value="1"/>
</dbReference>
<dbReference type="Gene3D" id="3.40.50.10490">
    <property type="entry name" value="Glucose-6-phosphate isomerase like protein, domain 1"/>
    <property type="match status" value="1"/>
</dbReference>
<feature type="domain" description="HTH rpiR-type" evidence="4">
    <location>
        <begin position="6"/>
        <end position="82"/>
    </location>
</feature>
<evidence type="ECO:0000259" key="4">
    <source>
        <dbReference type="PROSITE" id="PS51071"/>
    </source>
</evidence>
<accession>A0ABW1VIZ1</accession>
<gene>
    <name evidence="6" type="ORF">ACFQB0_12070</name>
</gene>
<protein>
    <submittedName>
        <fullName evidence="6">MurR/RpiR family transcriptional regulator</fullName>
    </submittedName>
</protein>
<comment type="caution">
    <text evidence="6">The sequence shown here is derived from an EMBL/GenBank/DDBJ whole genome shotgun (WGS) entry which is preliminary data.</text>
</comment>
<dbReference type="PROSITE" id="PS51071">
    <property type="entry name" value="HTH_RPIR"/>
    <property type="match status" value="1"/>
</dbReference>
<dbReference type="CDD" id="cd05013">
    <property type="entry name" value="SIS_RpiR"/>
    <property type="match status" value="1"/>
</dbReference>
<organism evidence="6 7">
    <name type="scientific">Luethyella okanaganae</name>
    <dbReference type="NCBI Taxonomy" id="69372"/>
    <lineage>
        <taxon>Bacteria</taxon>
        <taxon>Bacillati</taxon>
        <taxon>Actinomycetota</taxon>
        <taxon>Actinomycetes</taxon>
        <taxon>Micrococcales</taxon>
        <taxon>Microbacteriaceae</taxon>
        <taxon>Luethyella</taxon>
    </lineage>
</organism>
<evidence type="ECO:0000256" key="1">
    <source>
        <dbReference type="ARBA" id="ARBA00023015"/>
    </source>
</evidence>
<keyword evidence="1" id="KW-0805">Transcription regulation</keyword>
<dbReference type="Gene3D" id="1.10.10.10">
    <property type="entry name" value="Winged helix-like DNA-binding domain superfamily/Winged helix DNA-binding domain"/>
    <property type="match status" value="1"/>
</dbReference>
<evidence type="ECO:0000313" key="6">
    <source>
        <dbReference type="EMBL" id="MFC6356842.1"/>
    </source>
</evidence>
<evidence type="ECO:0000256" key="3">
    <source>
        <dbReference type="ARBA" id="ARBA00023163"/>
    </source>
</evidence>
<reference evidence="7" key="1">
    <citation type="journal article" date="2019" name="Int. J. Syst. Evol. Microbiol.">
        <title>The Global Catalogue of Microorganisms (GCM) 10K type strain sequencing project: providing services to taxonomists for standard genome sequencing and annotation.</title>
        <authorList>
            <consortium name="The Broad Institute Genomics Platform"/>
            <consortium name="The Broad Institute Genome Sequencing Center for Infectious Disease"/>
            <person name="Wu L."/>
            <person name="Ma J."/>
        </authorList>
    </citation>
    <scope>NUCLEOTIDE SEQUENCE [LARGE SCALE GENOMIC DNA]</scope>
    <source>
        <strain evidence="7">CCUG 43304</strain>
    </source>
</reference>
<name>A0ABW1VIZ1_9MICO</name>
<keyword evidence="2" id="KW-0238">DNA-binding</keyword>
<dbReference type="InterPro" id="IPR000281">
    <property type="entry name" value="HTH_RpiR"/>
</dbReference>
<dbReference type="PANTHER" id="PTHR30514">
    <property type="entry name" value="GLUCOKINASE"/>
    <property type="match status" value="1"/>
</dbReference>
<evidence type="ECO:0000256" key="2">
    <source>
        <dbReference type="ARBA" id="ARBA00023125"/>
    </source>
</evidence>
<dbReference type="RefSeq" id="WP_386731907.1">
    <property type="nucleotide sequence ID" value="NZ_JBHSTP010000003.1"/>
</dbReference>
<dbReference type="InterPro" id="IPR009057">
    <property type="entry name" value="Homeodomain-like_sf"/>
</dbReference>
<dbReference type="SUPFAM" id="SSF53697">
    <property type="entry name" value="SIS domain"/>
    <property type="match status" value="1"/>
</dbReference>
<dbReference type="PANTHER" id="PTHR30514:SF18">
    <property type="entry name" value="RPIR-FAMILY TRANSCRIPTIONAL REGULATOR"/>
    <property type="match status" value="1"/>
</dbReference>
<proteinExistence type="predicted"/>
<dbReference type="SUPFAM" id="SSF46689">
    <property type="entry name" value="Homeodomain-like"/>
    <property type="match status" value="1"/>
</dbReference>
<dbReference type="InterPro" id="IPR036388">
    <property type="entry name" value="WH-like_DNA-bd_sf"/>
</dbReference>
<feature type="domain" description="SIS" evidence="5">
    <location>
        <begin position="129"/>
        <end position="267"/>
    </location>
</feature>
<dbReference type="Pfam" id="PF01418">
    <property type="entry name" value="HTH_6"/>
    <property type="match status" value="1"/>
</dbReference>
<evidence type="ECO:0000259" key="5">
    <source>
        <dbReference type="PROSITE" id="PS51464"/>
    </source>
</evidence>
<dbReference type="InterPro" id="IPR047640">
    <property type="entry name" value="RpiR-like"/>
</dbReference>
<sequence length="286" mass="30746">MDATVPTVAVQATALLHELSRAERQVARALLADYPSAGLSTVAGLAEQAKVSAPTVLRFAQRLGFGGFTELQVALREELTHRSSGPLARLLATAEAGSTLDILVRRARDQAEGTVASLTRIPASSLDAAVELLADTSKRILLTGGRFSYLVAYHLGLHLEQIRPGVRLLDAPQGAGLGSLIDLSRRDVLVLCDFHRFQRSAQEIALAAKRKGTPIIVITDELASPVAPHAEVVLAVSSDAASPYKSMTAAFLLTELLIPFVMERLGEPARTRLALWDRTRNHELLP</sequence>
<dbReference type="InterPro" id="IPR046348">
    <property type="entry name" value="SIS_dom_sf"/>
</dbReference>
<keyword evidence="7" id="KW-1185">Reference proteome</keyword>
<dbReference type="InterPro" id="IPR001347">
    <property type="entry name" value="SIS_dom"/>
</dbReference>
<keyword evidence="3" id="KW-0804">Transcription</keyword>
<dbReference type="EMBL" id="JBHSTP010000003">
    <property type="protein sequence ID" value="MFC6356842.1"/>
    <property type="molecule type" value="Genomic_DNA"/>
</dbReference>
<dbReference type="Proteomes" id="UP001596306">
    <property type="component" value="Unassembled WGS sequence"/>
</dbReference>
<dbReference type="InterPro" id="IPR035472">
    <property type="entry name" value="RpiR-like_SIS"/>
</dbReference>